<evidence type="ECO:0000313" key="3">
    <source>
        <dbReference type="Proteomes" id="UP001162156"/>
    </source>
</evidence>
<name>A0AAV8ZLH5_9CUCU</name>
<evidence type="ECO:0000313" key="2">
    <source>
        <dbReference type="EMBL" id="KAJ8966378.1"/>
    </source>
</evidence>
<dbReference type="InterPro" id="IPR050863">
    <property type="entry name" value="CenT-Element_Derived"/>
</dbReference>
<dbReference type="PANTHER" id="PTHR19303">
    <property type="entry name" value="TRANSPOSON"/>
    <property type="match status" value="1"/>
</dbReference>
<dbReference type="AlphaFoldDB" id="A0AAV8ZLH5"/>
<gene>
    <name evidence="2" type="ORF">NQ314_003554</name>
</gene>
<dbReference type="GO" id="GO:0005634">
    <property type="term" value="C:nucleus"/>
    <property type="evidence" value="ECO:0007669"/>
    <property type="project" value="TreeGrafter"/>
</dbReference>
<evidence type="ECO:0000259" key="1">
    <source>
        <dbReference type="Pfam" id="PF03184"/>
    </source>
</evidence>
<reference evidence="2" key="1">
    <citation type="journal article" date="2023" name="Insect Mol. Biol.">
        <title>Genome sequencing provides insights into the evolution of gene families encoding plant cell wall-degrading enzymes in longhorned beetles.</title>
        <authorList>
            <person name="Shin N.R."/>
            <person name="Okamura Y."/>
            <person name="Kirsch R."/>
            <person name="Pauchet Y."/>
        </authorList>
    </citation>
    <scope>NUCLEOTIDE SEQUENCE</scope>
    <source>
        <strain evidence="2">RBIC_L_NR</strain>
    </source>
</reference>
<dbReference type="PANTHER" id="PTHR19303:SF74">
    <property type="entry name" value="POGO TRANSPOSABLE ELEMENT WITH KRAB DOMAIN"/>
    <property type="match status" value="1"/>
</dbReference>
<dbReference type="InterPro" id="IPR036397">
    <property type="entry name" value="RNaseH_sf"/>
</dbReference>
<protein>
    <recommendedName>
        <fullName evidence="1">DDE-1 domain-containing protein</fullName>
    </recommendedName>
</protein>
<comment type="caution">
    <text evidence="2">The sequence shown here is derived from an EMBL/GenBank/DDBJ whole genome shotgun (WGS) entry which is preliminary data.</text>
</comment>
<dbReference type="Gene3D" id="3.30.420.10">
    <property type="entry name" value="Ribonuclease H-like superfamily/Ribonuclease H"/>
    <property type="match status" value="1"/>
</dbReference>
<accession>A0AAV8ZLH5</accession>
<proteinExistence type="predicted"/>
<dbReference type="Proteomes" id="UP001162156">
    <property type="component" value="Unassembled WGS sequence"/>
</dbReference>
<keyword evidence="3" id="KW-1185">Reference proteome</keyword>
<organism evidence="2 3">
    <name type="scientific">Rhamnusium bicolor</name>
    <dbReference type="NCBI Taxonomy" id="1586634"/>
    <lineage>
        <taxon>Eukaryota</taxon>
        <taxon>Metazoa</taxon>
        <taxon>Ecdysozoa</taxon>
        <taxon>Arthropoda</taxon>
        <taxon>Hexapoda</taxon>
        <taxon>Insecta</taxon>
        <taxon>Pterygota</taxon>
        <taxon>Neoptera</taxon>
        <taxon>Endopterygota</taxon>
        <taxon>Coleoptera</taxon>
        <taxon>Polyphaga</taxon>
        <taxon>Cucujiformia</taxon>
        <taxon>Chrysomeloidea</taxon>
        <taxon>Cerambycidae</taxon>
        <taxon>Lepturinae</taxon>
        <taxon>Rhagiini</taxon>
        <taxon>Rhamnusium</taxon>
    </lineage>
</organism>
<sequence length="215" mass="23910">MDERFHEAKPTPLRTPEGCSLARAAAFNEYNVKLFFDKLLECYVRNESFADGTRVFNLDETATITQQKHHLKVIARRGSKQVSKITSGEKGTLVTTCMIASAAGNWLPPAMVFPRVKFHNRMINGASRGTLGLASKTGWMNSDIFINVMKHFIKCSGSSKTNPSLLLYDNHESHISLQCIELAKDNGVTVLTFPPHSTHKLQPLDVGIFALSNFL</sequence>
<dbReference type="GO" id="GO:0003677">
    <property type="term" value="F:DNA binding"/>
    <property type="evidence" value="ECO:0007669"/>
    <property type="project" value="TreeGrafter"/>
</dbReference>
<dbReference type="EMBL" id="JANEYF010001018">
    <property type="protein sequence ID" value="KAJ8966378.1"/>
    <property type="molecule type" value="Genomic_DNA"/>
</dbReference>
<dbReference type="InterPro" id="IPR004875">
    <property type="entry name" value="DDE_SF_endonuclease_dom"/>
</dbReference>
<dbReference type="Pfam" id="PF03184">
    <property type="entry name" value="DDE_1"/>
    <property type="match status" value="1"/>
</dbReference>
<feature type="domain" description="DDE-1" evidence="1">
    <location>
        <begin position="106"/>
        <end position="210"/>
    </location>
</feature>